<feature type="transmembrane region" description="Helical" evidence="4">
    <location>
        <begin position="165"/>
        <end position="187"/>
    </location>
</feature>
<keyword evidence="7" id="KW-1185">Reference proteome</keyword>
<dbReference type="InterPro" id="IPR032630">
    <property type="entry name" value="P_typ_ATPase_c"/>
</dbReference>
<feature type="transmembrane region" description="Helical" evidence="4">
    <location>
        <begin position="229"/>
        <end position="254"/>
    </location>
</feature>
<accession>A0ABV0VDF4</accession>
<keyword evidence="4" id="KW-0812">Transmembrane</keyword>
<evidence type="ECO:0000313" key="6">
    <source>
        <dbReference type="EMBL" id="MEQ2255317.1"/>
    </source>
</evidence>
<proteinExistence type="predicted"/>
<keyword evidence="4" id="KW-0472">Membrane</keyword>
<dbReference type="Pfam" id="PF16212">
    <property type="entry name" value="PhoLip_ATPase_C"/>
    <property type="match status" value="1"/>
</dbReference>
<feature type="transmembrane region" description="Helical" evidence="4">
    <location>
        <begin position="123"/>
        <end position="145"/>
    </location>
</feature>
<evidence type="ECO:0000256" key="2">
    <source>
        <dbReference type="ARBA" id="ARBA00022723"/>
    </source>
</evidence>
<evidence type="ECO:0000259" key="5">
    <source>
        <dbReference type="Pfam" id="PF16212"/>
    </source>
</evidence>
<reference evidence="6 7" key="1">
    <citation type="submission" date="2021-06" db="EMBL/GenBank/DDBJ databases">
        <authorList>
            <person name="Palmer J.M."/>
        </authorList>
    </citation>
    <scope>NUCLEOTIDE SEQUENCE [LARGE SCALE GENOMIC DNA]</scope>
    <source>
        <strain evidence="7">if_2019</strain>
        <tissue evidence="6">Muscle</tissue>
    </source>
</reference>
<feature type="transmembrane region" description="Helical" evidence="4">
    <location>
        <begin position="73"/>
        <end position="93"/>
    </location>
</feature>
<protein>
    <submittedName>
        <fullName evidence="6">Phospholipid-transporting ATPase IH</fullName>
    </submittedName>
</protein>
<comment type="subcellular location">
    <subcellularLocation>
        <location evidence="1">Membrane</location>
        <topology evidence="1">Multi-pass membrane protein</topology>
    </subcellularLocation>
</comment>
<evidence type="ECO:0000256" key="3">
    <source>
        <dbReference type="ARBA" id="ARBA00022842"/>
    </source>
</evidence>
<dbReference type="InterPro" id="IPR023298">
    <property type="entry name" value="ATPase_P-typ_TM_dom_sf"/>
</dbReference>
<evidence type="ECO:0000256" key="4">
    <source>
        <dbReference type="SAM" id="Phobius"/>
    </source>
</evidence>
<feature type="transmembrane region" description="Helical" evidence="4">
    <location>
        <begin position="199"/>
        <end position="223"/>
    </location>
</feature>
<keyword evidence="4" id="KW-1133">Transmembrane helix</keyword>
<dbReference type="EMBL" id="JAHRIQ010105273">
    <property type="protein sequence ID" value="MEQ2255317.1"/>
    <property type="molecule type" value="Genomic_DNA"/>
</dbReference>
<name>A0ABV0VDF4_9TELE</name>
<dbReference type="SUPFAM" id="SSF81665">
    <property type="entry name" value="Calcium ATPase, transmembrane domain M"/>
    <property type="match status" value="1"/>
</dbReference>
<evidence type="ECO:0000256" key="1">
    <source>
        <dbReference type="ARBA" id="ARBA00004141"/>
    </source>
</evidence>
<comment type="caution">
    <text evidence="6">The sequence shown here is derived from an EMBL/GenBank/DDBJ whole genome shotgun (WGS) entry which is preliminary data.</text>
</comment>
<sequence>MGKEGRQAARNSDYAIPKFKHLKKMLLVHGHYYYIRIAELVQYFFYKNVCFIFPQFLYQFFCGFSQQPLYDTAYLTLYNISFTSLPILLYSLVEQHVTIDTLKREPSLYRDIAKNSLLRWPVFLYWTCLGVFDAVIFFFGAYFLFDNTTFTSNGQLMTTNTQMMFGNWTFGTLIFTVLVFTVTLKLALDTRHWTWINHFVIWGSLLFYVIFSLLWGGIIWPFLNYQRMYYVFMQMLSSGPAWLSIILLIIISLLPDVIKKVLCRAVCPTATERAQTTRPCLTRDEREEQEEEVHEKLLSGSVAELTPLSFRRSYKRRNTNSTLLHLGAAETLSLHSSSPLPQKLLAHLSEGGRSDLSSLSPYMLRLSGAGFAYYAPGPETPV</sequence>
<dbReference type="Proteomes" id="UP001482620">
    <property type="component" value="Unassembled WGS sequence"/>
</dbReference>
<gene>
    <name evidence="6" type="primary">ATP11A_2</name>
    <name evidence="6" type="ORF">ILYODFUR_012670</name>
</gene>
<keyword evidence="3" id="KW-0460">Magnesium</keyword>
<keyword evidence="2" id="KW-0479">Metal-binding</keyword>
<dbReference type="PANTHER" id="PTHR24092:SF33">
    <property type="entry name" value="PHOSPHOLIPID-TRANSPORTING ATPASE IH"/>
    <property type="match status" value="1"/>
</dbReference>
<feature type="transmembrane region" description="Helical" evidence="4">
    <location>
        <begin position="43"/>
        <end position="61"/>
    </location>
</feature>
<feature type="domain" description="P-type ATPase C-terminal" evidence="5">
    <location>
        <begin position="9"/>
        <end position="269"/>
    </location>
</feature>
<evidence type="ECO:0000313" key="7">
    <source>
        <dbReference type="Proteomes" id="UP001482620"/>
    </source>
</evidence>
<dbReference type="PANTHER" id="PTHR24092">
    <property type="entry name" value="PROBABLE PHOSPHOLIPID-TRANSPORTING ATPASE"/>
    <property type="match status" value="1"/>
</dbReference>
<organism evidence="6 7">
    <name type="scientific">Ilyodon furcidens</name>
    <name type="common">goldbreast splitfin</name>
    <dbReference type="NCBI Taxonomy" id="33524"/>
    <lineage>
        <taxon>Eukaryota</taxon>
        <taxon>Metazoa</taxon>
        <taxon>Chordata</taxon>
        <taxon>Craniata</taxon>
        <taxon>Vertebrata</taxon>
        <taxon>Euteleostomi</taxon>
        <taxon>Actinopterygii</taxon>
        <taxon>Neopterygii</taxon>
        <taxon>Teleostei</taxon>
        <taxon>Neoteleostei</taxon>
        <taxon>Acanthomorphata</taxon>
        <taxon>Ovalentaria</taxon>
        <taxon>Atherinomorphae</taxon>
        <taxon>Cyprinodontiformes</taxon>
        <taxon>Goodeidae</taxon>
        <taxon>Ilyodon</taxon>
    </lineage>
</organism>